<dbReference type="EMBL" id="KY392606">
    <property type="protein sequence ID" value="APU54646.1"/>
    <property type="molecule type" value="Genomic_DNA"/>
</dbReference>
<dbReference type="EMBL" id="KY392604">
    <property type="protein sequence ID" value="APU54618.1"/>
    <property type="molecule type" value="Genomic_DNA"/>
</dbReference>
<name>A0A1P8DCH6_STRAG</name>
<reference evidence="3" key="1">
    <citation type="journal article" date="2016" name="J. Med. Microbiol.">
        <title>Molecular characteristics of Streptococcus agalactiae deficient in Alpha-like protein encoding genes.</title>
        <authorList>
            <person name="Gabrielsen C."/>
            <person name="Maeland J.A."/>
            <person name="Lyng R.V."/>
            <person name="Radtke R."/>
            <person name="Afset J.E."/>
        </authorList>
    </citation>
    <scope>NUCLEOTIDE SEQUENCE</scope>
    <source>
        <strain evidence="2">11-11</strain>
        <strain evidence="4">11-19</strain>
        <strain evidence="5">11-206</strain>
        <strain evidence="9">12-165</strain>
        <strain evidence="10">12-221</strain>
        <strain evidence="3">12-224</strain>
        <strain evidence="7">13-6</strain>
        <strain evidence="6">13-87</strain>
        <strain evidence="8">14-179</strain>
    </source>
</reference>
<dbReference type="AlphaFoldDB" id="A0A1P8DCH6"/>
<dbReference type="EMBL" id="KY392602">
    <property type="protein sequence ID" value="APU54590.1"/>
    <property type="molecule type" value="Genomic_DNA"/>
</dbReference>
<feature type="transmembrane region" description="Helical" evidence="1">
    <location>
        <begin position="7"/>
        <end position="28"/>
    </location>
</feature>
<proteinExistence type="predicted"/>
<evidence type="ECO:0000313" key="4">
    <source>
        <dbReference type="EMBL" id="APU54562.1"/>
    </source>
</evidence>
<accession>A0A1P8DCH6</accession>
<evidence type="ECO:0000313" key="7">
    <source>
        <dbReference type="EMBL" id="APU54604.1"/>
    </source>
</evidence>
<sequence>MDKNKKITLGVFVGAICFYIEAAISFLNRGSTNTMGIMFLCLGSSLVAIGGSIANKHKNKDNDNSSNN</sequence>
<dbReference type="EMBL" id="KY392598">
    <property type="protein sequence ID" value="APU54534.1"/>
    <property type="molecule type" value="Genomic_DNA"/>
</dbReference>
<keyword evidence="1" id="KW-0812">Transmembrane</keyword>
<evidence type="ECO:0000313" key="3">
    <source>
        <dbReference type="EMBL" id="APU54548.1"/>
    </source>
</evidence>
<keyword evidence="1" id="KW-1133">Transmembrane helix</keyword>
<evidence type="ECO:0000256" key="1">
    <source>
        <dbReference type="SAM" id="Phobius"/>
    </source>
</evidence>
<evidence type="ECO:0000313" key="10">
    <source>
        <dbReference type="EMBL" id="APU54646.1"/>
    </source>
</evidence>
<dbReference type="EMBL" id="KY392601">
    <property type="protein sequence ID" value="APU54576.1"/>
    <property type="molecule type" value="Genomic_DNA"/>
</dbReference>
<evidence type="ECO:0000313" key="6">
    <source>
        <dbReference type="EMBL" id="APU54590.1"/>
    </source>
</evidence>
<evidence type="ECO:0000313" key="9">
    <source>
        <dbReference type="EMBL" id="APU54632.1"/>
    </source>
</evidence>
<protein>
    <submittedName>
        <fullName evidence="3">Uncharacterized protein</fullName>
    </submittedName>
</protein>
<feature type="transmembrane region" description="Helical" evidence="1">
    <location>
        <begin position="34"/>
        <end position="54"/>
    </location>
</feature>
<evidence type="ECO:0000313" key="2">
    <source>
        <dbReference type="EMBL" id="APU54534.1"/>
    </source>
</evidence>
<dbReference type="EMBL" id="KY392605">
    <property type="protein sequence ID" value="APU54632.1"/>
    <property type="molecule type" value="Genomic_DNA"/>
</dbReference>
<organism evidence="3">
    <name type="scientific">Streptococcus agalactiae</name>
    <dbReference type="NCBI Taxonomy" id="1311"/>
    <lineage>
        <taxon>Bacteria</taxon>
        <taxon>Bacillati</taxon>
        <taxon>Bacillota</taxon>
        <taxon>Bacilli</taxon>
        <taxon>Lactobacillales</taxon>
        <taxon>Streptococcaceae</taxon>
        <taxon>Streptococcus</taxon>
    </lineage>
</organism>
<dbReference type="EMBL" id="KY392600">
    <property type="protein sequence ID" value="APU54562.1"/>
    <property type="molecule type" value="Genomic_DNA"/>
</dbReference>
<evidence type="ECO:0000313" key="8">
    <source>
        <dbReference type="EMBL" id="APU54618.1"/>
    </source>
</evidence>
<dbReference type="EMBL" id="KY392599">
    <property type="protein sequence ID" value="APU54548.1"/>
    <property type="molecule type" value="Genomic_DNA"/>
</dbReference>
<keyword evidence="1" id="KW-0472">Membrane</keyword>
<dbReference type="EMBL" id="KY392603">
    <property type="protein sequence ID" value="APU54604.1"/>
    <property type="molecule type" value="Genomic_DNA"/>
</dbReference>
<dbReference type="RefSeq" id="WP_000360083.1">
    <property type="nucleotide sequence ID" value="NZ_CDEQ01000001.1"/>
</dbReference>
<evidence type="ECO:0000313" key="5">
    <source>
        <dbReference type="EMBL" id="APU54576.1"/>
    </source>
</evidence>